<dbReference type="EMBL" id="CASHSV030000109">
    <property type="protein sequence ID" value="CAJ2648553.1"/>
    <property type="molecule type" value="Genomic_DNA"/>
</dbReference>
<comment type="caution">
    <text evidence="1">The sequence shown here is derived from an EMBL/GenBank/DDBJ whole genome shotgun (WGS) entry which is preliminary data.</text>
</comment>
<accession>A0ACB0JY61</accession>
<keyword evidence="2" id="KW-1185">Reference proteome</keyword>
<sequence length="296" mass="32600">MAEATKRLAVVTGANRGIGFAICKQLIFNGIKVVLTAIDEKSGLEAVEKLKDLTLPGHVFFHQLDLTDPASIASFENFIVNKFGKLDILVNNAATVGAHIDGEALAALGVAIDPNRVDWTKIFFENYELVEKCLQTNYFGTKEFTKALIPILQCSNSPKIVNISSSIGRLEIMPNGRPKEVLSVVQNLTEENIDEILNEFLKDYKEGSLETKCWPQANSAYIVSKVALNAYTRILAKNYPSFCINAICPGYVKTDMNHGNGVLTPDEGAEPIVRLILLQDSSHSGLFFARDEEKSF</sequence>
<evidence type="ECO:0000313" key="1">
    <source>
        <dbReference type="EMBL" id="CAJ2648553.1"/>
    </source>
</evidence>
<reference evidence="1" key="1">
    <citation type="submission" date="2023-10" db="EMBL/GenBank/DDBJ databases">
        <authorList>
            <person name="Rodriguez Cubillos JULIANA M."/>
            <person name="De Vega J."/>
        </authorList>
    </citation>
    <scope>NUCLEOTIDE SEQUENCE</scope>
</reference>
<gene>
    <name evidence="1" type="ORF">MILVUS5_LOCUS16878</name>
</gene>
<name>A0ACB0JY61_TRIPR</name>
<evidence type="ECO:0000313" key="2">
    <source>
        <dbReference type="Proteomes" id="UP001177021"/>
    </source>
</evidence>
<organism evidence="1 2">
    <name type="scientific">Trifolium pratense</name>
    <name type="common">Red clover</name>
    <dbReference type="NCBI Taxonomy" id="57577"/>
    <lineage>
        <taxon>Eukaryota</taxon>
        <taxon>Viridiplantae</taxon>
        <taxon>Streptophyta</taxon>
        <taxon>Embryophyta</taxon>
        <taxon>Tracheophyta</taxon>
        <taxon>Spermatophyta</taxon>
        <taxon>Magnoliopsida</taxon>
        <taxon>eudicotyledons</taxon>
        <taxon>Gunneridae</taxon>
        <taxon>Pentapetalae</taxon>
        <taxon>rosids</taxon>
        <taxon>fabids</taxon>
        <taxon>Fabales</taxon>
        <taxon>Fabaceae</taxon>
        <taxon>Papilionoideae</taxon>
        <taxon>50 kb inversion clade</taxon>
        <taxon>NPAAA clade</taxon>
        <taxon>Hologalegina</taxon>
        <taxon>IRL clade</taxon>
        <taxon>Trifolieae</taxon>
        <taxon>Trifolium</taxon>
    </lineage>
</organism>
<protein>
    <submittedName>
        <fullName evidence="1">Uncharacterized protein</fullName>
    </submittedName>
</protein>
<proteinExistence type="predicted"/>
<dbReference type="Proteomes" id="UP001177021">
    <property type="component" value="Unassembled WGS sequence"/>
</dbReference>